<dbReference type="Proteomes" id="UP000267251">
    <property type="component" value="Unassembled WGS sequence"/>
</dbReference>
<accession>A0A4V1IXR5</accession>
<keyword evidence="3" id="KW-1133">Transmembrane helix</keyword>
<evidence type="ECO:0000256" key="5">
    <source>
        <dbReference type="SAM" id="MobiDB-lite"/>
    </source>
</evidence>
<evidence type="ECO:0000256" key="2">
    <source>
        <dbReference type="ARBA" id="ARBA00022692"/>
    </source>
</evidence>
<dbReference type="AlphaFoldDB" id="A0A4V1IXR5"/>
<keyword evidence="8" id="KW-1185">Reference proteome</keyword>
<sequence>MAPSSYTALNIDGSRDPGRRRGTTGYQPIHGDDSGDDVMLGIRGTKADGLKGEDDDDGEDDHTFMASGEEMGLFDTEWRPPNAGFMSSFLNMANSIIGAGIIGLPFAFREAGFWTGVFLLFSLTVIGP</sequence>
<keyword evidence="4" id="KW-0472">Membrane</keyword>
<evidence type="ECO:0000256" key="3">
    <source>
        <dbReference type="ARBA" id="ARBA00022989"/>
    </source>
</evidence>
<evidence type="ECO:0000313" key="8">
    <source>
        <dbReference type="Proteomes" id="UP000267251"/>
    </source>
</evidence>
<dbReference type="InterPro" id="IPR013057">
    <property type="entry name" value="AA_transpt_TM"/>
</dbReference>
<feature type="region of interest" description="Disordered" evidence="5">
    <location>
        <begin position="1"/>
        <end position="38"/>
    </location>
</feature>
<dbReference type="Pfam" id="PF01490">
    <property type="entry name" value="Aa_trans"/>
    <property type="match status" value="1"/>
</dbReference>
<keyword evidence="2" id="KW-0812">Transmembrane</keyword>
<dbReference type="OrthoDB" id="28208at2759"/>
<evidence type="ECO:0000313" key="7">
    <source>
        <dbReference type="EMBL" id="RKP11979.1"/>
    </source>
</evidence>
<name>A0A4V1IXR5_9FUNG</name>
<evidence type="ECO:0000256" key="1">
    <source>
        <dbReference type="ARBA" id="ARBA00004370"/>
    </source>
</evidence>
<comment type="subcellular location">
    <subcellularLocation>
        <location evidence="1">Membrane</location>
    </subcellularLocation>
</comment>
<proteinExistence type="predicted"/>
<feature type="domain" description="Amino acid transporter transmembrane" evidence="6">
    <location>
        <begin position="83"/>
        <end position="126"/>
    </location>
</feature>
<dbReference type="EMBL" id="KZ988545">
    <property type="protein sequence ID" value="RKP11979.1"/>
    <property type="molecule type" value="Genomic_DNA"/>
</dbReference>
<evidence type="ECO:0000256" key="4">
    <source>
        <dbReference type="ARBA" id="ARBA00023136"/>
    </source>
</evidence>
<gene>
    <name evidence="7" type="ORF">BJ684DRAFT_21449</name>
</gene>
<evidence type="ECO:0000259" key="6">
    <source>
        <dbReference type="Pfam" id="PF01490"/>
    </source>
</evidence>
<dbReference type="GO" id="GO:0016020">
    <property type="term" value="C:membrane"/>
    <property type="evidence" value="ECO:0007669"/>
    <property type="project" value="UniProtKB-SubCell"/>
</dbReference>
<protein>
    <recommendedName>
        <fullName evidence="6">Amino acid transporter transmembrane domain-containing protein</fullName>
    </recommendedName>
</protein>
<reference evidence="8" key="1">
    <citation type="journal article" date="2018" name="Nat. Microbiol.">
        <title>Leveraging single-cell genomics to expand the fungal tree of life.</title>
        <authorList>
            <person name="Ahrendt S.R."/>
            <person name="Quandt C.A."/>
            <person name="Ciobanu D."/>
            <person name="Clum A."/>
            <person name="Salamov A."/>
            <person name="Andreopoulos B."/>
            <person name="Cheng J.F."/>
            <person name="Woyke T."/>
            <person name="Pelin A."/>
            <person name="Henrissat B."/>
            <person name="Reynolds N.K."/>
            <person name="Benny G.L."/>
            <person name="Smith M.E."/>
            <person name="James T.Y."/>
            <person name="Grigoriev I.V."/>
        </authorList>
    </citation>
    <scope>NUCLEOTIDE SEQUENCE [LARGE SCALE GENOMIC DNA]</scope>
</reference>
<organism evidence="7 8">
    <name type="scientific">Piptocephalis cylindrospora</name>
    <dbReference type="NCBI Taxonomy" id="1907219"/>
    <lineage>
        <taxon>Eukaryota</taxon>
        <taxon>Fungi</taxon>
        <taxon>Fungi incertae sedis</taxon>
        <taxon>Zoopagomycota</taxon>
        <taxon>Zoopagomycotina</taxon>
        <taxon>Zoopagomycetes</taxon>
        <taxon>Zoopagales</taxon>
        <taxon>Piptocephalidaceae</taxon>
        <taxon>Piptocephalis</taxon>
    </lineage>
</organism>